<evidence type="ECO:0000256" key="1">
    <source>
        <dbReference type="SAM" id="MobiDB-lite"/>
    </source>
</evidence>
<name>A0AAP0K2K6_9MAGN</name>
<evidence type="ECO:0000313" key="2">
    <source>
        <dbReference type="EMBL" id="KAK9144259.1"/>
    </source>
</evidence>
<organism evidence="2 3">
    <name type="scientific">Stephania japonica</name>
    <dbReference type="NCBI Taxonomy" id="461633"/>
    <lineage>
        <taxon>Eukaryota</taxon>
        <taxon>Viridiplantae</taxon>
        <taxon>Streptophyta</taxon>
        <taxon>Embryophyta</taxon>
        <taxon>Tracheophyta</taxon>
        <taxon>Spermatophyta</taxon>
        <taxon>Magnoliopsida</taxon>
        <taxon>Ranunculales</taxon>
        <taxon>Menispermaceae</taxon>
        <taxon>Menispermoideae</taxon>
        <taxon>Cissampelideae</taxon>
        <taxon>Stephania</taxon>
    </lineage>
</organism>
<reference evidence="2 3" key="1">
    <citation type="submission" date="2024-01" db="EMBL/GenBank/DDBJ databases">
        <title>Genome assemblies of Stephania.</title>
        <authorList>
            <person name="Yang L."/>
        </authorList>
    </citation>
    <scope>NUCLEOTIDE SEQUENCE [LARGE SCALE GENOMIC DNA]</scope>
    <source>
        <strain evidence="2">QJT</strain>
        <tissue evidence="2">Leaf</tissue>
    </source>
</reference>
<protein>
    <submittedName>
        <fullName evidence="2">Uncharacterized protein</fullName>
    </submittedName>
</protein>
<dbReference type="AlphaFoldDB" id="A0AAP0K2K6"/>
<gene>
    <name evidence="2" type="ORF">Sjap_004162</name>
</gene>
<comment type="caution">
    <text evidence="2">The sequence shown here is derived from an EMBL/GenBank/DDBJ whole genome shotgun (WGS) entry which is preliminary data.</text>
</comment>
<dbReference type="Proteomes" id="UP001417504">
    <property type="component" value="Unassembled WGS sequence"/>
</dbReference>
<keyword evidence="3" id="KW-1185">Reference proteome</keyword>
<proteinExistence type="predicted"/>
<sequence>MLRGMCPSDAVLVLRHYPERASVLFSNAMVLPLAASFIDHIERSAVGARVLAYETFCELLDLRLAKQLRAFVARALMQRISNANVNVSLNDKIGLPYDDNNWKRSADEVSLFYLVGVERKGQCCRCFAGAKIRSDDFASSLYNAEARAPPCWNHGGELKLPSNGPSAPPTTGADCAGASGGWPEGHRPPCPATVKTEEGWRTTPFLPSPWFIWGSYGVGKEEPPSGAPTPFSGEDGVPLWGPTAHSSGDGGEAIALALMMPPPPPP</sequence>
<evidence type="ECO:0000313" key="3">
    <source>
        <dbReference type="Proteomes" id="UP001417504"/>
    </source>
</evidence>
<accession>A0AAP0K2K6</accession>
<dbReference type="EMBL" id="JBBNAE010000002">
    <property type="protein sequence ID" value="KAK9144259.1"/>
    <property type="molecule type" value="Genomic_DNA"/>
</dbReference>
<feature type="region of interest" description="Disordered" evidence="1">
    <location>
        <begin position="162"/>
        <end position="188"/>
    </location>
</feature>